<organism evidence="3 4">
    <name type="scientific">Liparis tanakae</name>
    <name type="common">Tanaka's snailfish</name>
    <dbReference type="NCBI Taxonomy" id="230148"/>
    <lineage>
        <taxon>Eukaryota</taxon>
        <taxon>Metazoa</taxon>
        <taxon>Chordata</taxon>
        <taxon>Craniata</taxon>
        <taxon>Vertebrata</taxon>
        <taxon>Euteleostomi</taxon>
        <taxon>Actinopterygii</taxon>
        <taxon>Neopterygii</taxon>
        <taxon>Teleostei</taxon>
        <taxon>Neoteleostei</taxon>
        <taxon>Acanthomorphata</taxon>
        <taxon>Eupercaria</taxon>
        <taxon>Perciformes</taxon>
        <taxon>Cottioidei</taxon>
        <taxon>Cottales</taxon>
        <taxon>Liparidae</taxon>
        <taxon>Liparis</taxon>
    </lineage>
</organism>
<accession>A0A4Z2IV14</accession>
<feature type="region of interest" description="Disordered" evidence="1">
    <location>
        <begin position="1"/>
        <end position="31"/>
    </location>
</feature>
<comment type="caution">
    <text evidence="3">The sequence shown here is derived from an EMBL/GenBank/DDBJ whole genome shotgun (WGS) entry which is preliminary data.</text>
</comment>
<gene>
    <name evidence="3" type="ORF">EYF80_008152</name>
</gene>
<feature type="region of interest" description="Disordered" evidence="1">
    <location>
        <begin position="86"/>
        <end position="160"/>
    </location>
</feature>
<sequence>MVPYTHAQLGVHAEQSPQHEQKGQELKKDQNSYKDTKRNFIIIIITVIIIIIIVIIMGGIPAGGIYALHPVPETLRFTEKRPVRNTAELNNNMDPYSLTTGVTSPPPNLHCLKTQSREKSLDSSPSGLGLSRSPVTCPAALPDTRGHQIVNLPPHQATET</sequence>
<dbReference type="Proteomes" id="UP000314294">
    <property type="component" value="Unassembled WGS sequence"/>
</dbReference>
<evidence type="ECO:0000313" key="4">
    <source>
        <dbReference type="Proteomes" id="UP000314294"/>
    </source>
</evidence>
<evidence type="ECO:0000256" key="1">
    <source>
        <dbReference type="SAM" id="MobiDB-lite"/>
    </source>
</evidence>
<reference evidence="3 4" key="1">
    <citation type="submission" date="2019-03" db="EMBL/GenBank/DDBJ databases">
        <title>First draft genome of Liparis tanakae, snailfish: a comprehensive survey of snailfish specific genes.</title>
        <authorList>
            <person name="Kim W."/>
            <person name="Song I."/>
            <person name="Jeong J.-H."/>
            <person name="Kim D."/>
            <person name="Kim S."/>
            <person name="Ryu S."/>
            <person name="Song J.Y."/>
            <person name="Lee S.K."/>
        </authorList>
    </citation>
    <scope>NUCLEOTIDE SEQUENCE [LARGE SCALE GENOMIC DNA]</scope>
    <source>
        <tissue evidence="3">Muscle</tissue>
    </source>
</reference>
<feature type="compositionally biased region" description="Polar residues" evidence="1">
    <location>
        <begin position="87"/>
        <end position="103"/>
    </location>
</feature>
<name>A0A4Z2IV14_9TELE</name>
<evidence type="ECO:0000256" key="2">
    <source>
        <dbReference type="SAM" id="Phobius"/>
    </source>
</evidence>
<keyword evidence="2" id="KW-0472">Membrane</keyword>
<evidence type="ECO:0000313" key="3">
    <source>
        <dbReference type="EMBL" id="TNN81706.1"/>
    </source>
</evidence>
<feature type="compositionally biased region" description="Low complexity" evidence="1">
    <location>
        <begin position="122"/>
        <end position="134"/>
    </location>
</feature>
<dbReference type="EMBL" id="SRLO01000045">
    <property type="protein sequence ID" value="TNN81706.1"/>
    <property type="molecule type" value="Genomic_DNA"/>
</dbReference>
<protein>
    <submittedName>
        <fullName evidence="3">Uncharacterized protein</fullName>
    </submittedName>
</protein>
<dbReference type="AlphaFoldDB" id="A0A4Z2IV14"/>
<keyword evidence="2" id="KW-0812">Transmembrane</keyword>
<feature type="compositionally biased region" description="Basic and acidic residues" evidence="1">
    <location>
        <begin position="17"/>
        <end position="31"/>
    </location>
</feature>
<proteinExistence type="predicted"/>
<keyword evidence="2" id="KW-1133">Transmembrane helix</keyword>
<keyword evidence="4" id="KW-1185">Reference proteome</keyword>
<feature type="transmembrane region" description="Helical" evidence="2">
    <location>
        <begin position="40"/>
        <end position="68"/>
    </location>
</feature>